<gene>
    <name evidence="2" type="ORF">EYF80_053786</name>
</gene>
<evidence type="ECO:0000313" key="2">
    <source>
        <dbReference type="EMBL" id="TNN36043.1"/>
    </source>
</evidence>
<reference evidence="2 3" key="1">
    <citation type="submission" date="2019-03" db="EMBL/GenBank/DDBJ databases">
        <title>First draft genome of Liparis tanakae, snailfish: a comprehensive survey of snailfish specific genes.</title>
        <authorList>
            <person name="Kim W."/>
            <person name="Song I."/>
            <person name="Jeong J.-H."/>
            <person name="Kim D."/>
            <person name="Kim S."/>
            <person name="Ryu S."/>
            <person name="Song J.Y."/>
            <person name="Lee S.K."/>
        </authorList>
    </citation>
    <scope>NUCLEOTIDE SEQUENCE [LARGE SCALE GENOMIC DNA]</scope>
    <source>
        <tissue evidence="2">Muscle</tissue>
    </source>
</reference>
<keyword evidence="3" id="KW-1185">Reference proteome</keyword>
<dbReference type="Proteomes" id="UP000314294">
    <property type="component" value="Unassembled WGS sequence"/>
</dbReference>
<sequence>MTFCLLAQGVIASVTCRVRGRVHSNCARRHVGDALVTFTAKPEASPTDTEKLRHPAAESRAAASRARAPAARQRGPAAAERSRSTWDILLLRPARRVFVRPPVETHRHLRRRDAVTGVQDMSGERTGVWGCHGLRTSEERTREER</sequence>
<feature type="region of interest" description="Disordered" evidence="1">
    <location>
        <begin position="42"/>
        <end position="82"/>
    </location>
</feature>
<feature type="compositionally biased region" description="Low complexity" evidence="1">
    <location>
        <begin position="58"/>
        <end position="79"/>
    </location>
</feature>
<dbReference type="EMBL" id="SRLO01001668">
    <property type="protein sequence ID" value="TNN36043.1"/>
    <property type="molecule type" value="Genomic_DNA"/>
</dbReference>
<accession>A0A4Z2F568</accession>
<evidence type="ECO:0000313" key="3">
    <source>
        <dbReference type="Proteomes" id="UP000314294"/>
    </source>
</evidence>
<feature type="compositionally biased region" description="Basic and acidic residues" evidence="1">
    <location>
        <begin position="48"/>
        <end position="57"/>
    </location>
</feature>
<evidence type="ECO:0000256" key="1">
    <source>
        <dbReference type="SAM" id="MobiDB-lite"/>
    </source>
</evidence>
<name>A0A4Z2F568_9TELE</name>
<dbReference type="AlphaFoldDB" id="A0A4Z2F568"/>
<comment type="caution">
    <text evidence="2">The sequence shown here is derived from an EMBL/GenBank/DDBJ whole genome shotgun (WGS) entry which is preliminary data.</text>
</comment>
<organism evidence="2 3">
    <name type="scientific">Liparis tanakae</name>
    <name type="common">Tanaka's snailfish</name>
    <dbReference type="NCBI Taxonomy" id="230148"/>
    <lineage>
        <taxon>Eukaryota</taxon>
        <taxon>Metazoa</taxon>
        <taxon>Chordata</taxon>
        <taxon>Craniata</taxon>
        <taxon>Vertebrata</taxon>
        <taxon>Euteleostomi</taxon>
        <taxon>Actinopterygii</taxon>
        <taxon>Neopterygii</taxon>
        <taxon>Teleostei</taxon>
        <taxon>Neoteleostei</taxon>
        <taxon>Acanthomorphata</taxon>
        <taxon>Eupercaria</taxon>
        <taxon>Perciformes</taxon>
        <taxon>Cottioidei</taxon>
        <taxon>Cottales</taxon>
        <taxon>Liparidae</taxon>
        <taxon>Liparis</taxon>
    </lineage>
</organism>
<proteinExistence type="predicted"/>
<protein>
    <submittedName>
        <fullName evidence="2">Uncharacterized protein</fullName>
    </submittedName>
</protein>